<reference evidence="3" key="1">
    <citation type="submission" date="2022-07" db="EMBL/GenBank/DDBJ databases">
        <title>Draft genome sequence of Zalerion maritima ATCC 34329, a (micro)plastics degrading marine fungus.</title>
        <authorList>
            <person name="Paco A."/>
            <person name="Goncalves M.F.M."/>
            <person name="Rocha-Santos T.A.P."/>
            <person name="Alves A."/>
        </authorList>
    </citation>
    <scope>NUCLEOTIDE SEQUENCE</scope>
    <source>
        <strain evidence="3">ATCC 34329</strain>
    </source>
</reference>
<feature type="compositionally biased region" description="Basic and acidic residues" evidence="1">
    <location>
        <begin position="83"/>
        <end position="92"/>
    </location>
</feature>
<gene>
    <name evidence="3" type="ORF">MKZ38_001425</name>
</gene>
<feature type="region of interest" description="Disordered" evidence="1">
    <location>
        <begin position="61"/>
        <end position="136"/>
    </location>
</feature>
<proteinExistence type="predicted"/>
<feature type="region of interest" description="Disordered" evidence="1">
    <location>
        <begin position="399"/>
        <end position="476"/>
    </location>
</feature>
<dbReference type="Proteomes" id="UP001201980">
    <property type="component" value="Unassembled WGS sequence"/>
</dbReference>
<dbReference type="GO" id="GO:0003735">
    <property type="term" value="F:structural constituent of ribosome"/>
    <property type="evidence" value="ECO:0007669"/>
    <property type="project" value="InterPro"/>
</dbReference>
<evidence type="ECO:0000259" key="2">
    <source>
        <dbReference type="Pfam" id="PF10213"/>
    </source>
</evidence>
<dbReference type="InterPro" id="IPR039848">
    <property type="entry name" value="Ribosomal_mS35_mt"/>
</dbReference>
<dbReference type="Pfam" id="PF10213">
    <property type="entry name" value="MRP-S28"/>
    <property type="match status" value="1"/>
</dbReference>
<protein>
    <recommendedName>
        <fullName evidence="2">Small ribosomal subunit protein mS35 mitochondrial conserved domain-containing protein</fullName>
    </recommendedName>
</protein>
<comment type="caution">
    <text evidence="3">The sequence shown here is derived from an EMBL/GenBank/DDBJ whole genome shotgun (WGS) entry which is preliminary data.</text>
</comment>
<keyword evidence="4" id="KW-1185">Reference proteome</keyword>
<feature type="region of interest" description="Disordered" evidence="1">
    <location>
        <begin position="31"/>
        <end position="50"/>
    </location>
</feature>
<dbReference type="PANTHER" id="PTHR13490:SF0">
    <property type="entry name" value="SMALL RIBOSOMAL SUBUNIT PROTEIN MS35"/>
    <property type="match status" value="1"/>
</dbReference>
<feature type="compositionally biased region" description="Pro residues" evidence="1">
    <location>
        <begin position="123"/>
        <end position="134"/>
    </location>
</feature>
<name>A0AAD5RQB5_9PEZI</name>
<feature type="compositionally biased region" description="Low complexity" evidence="1">
    <location>
        <begin position="1"/>
        <end position="19"/>
    </location>
</feature>
<feature type="region of interest" description="Disordered" evidence="1">
    <location>
        <begin position="181"/>
        <end position="203"/>
    </location>
</feature>
<evidence type="ECO:0000313" key="3">
    <source>
        <dbReference type="EMBL" id="KAJ2901753.1"/>
    </source>
</evidence>
<feature type="domain" description="Small ribosomal subunit protein mS35 mitochondrial conserved" evidence="2">
    <location>
        <begin position="248"/>
        <end position="372"/>
    </location>
</feature>
<organism evidence="3 4">
    <name type="scientific">Zalerion maritima</name>
    <dbReference type="NCBI Taxonomy" id="339359"/>
    <lineage>
        <taxon>Eukaryota</taxon>
        <taxon>Fungi</taxon>
        <taxon>Dikarya</taxon>
        <taxon>Ascomycota</taxon>
        <taxon>Pezizomycotina</taxon>
        <taxon>Sordariomycetes</taxon>
        <taxon>Lulworthiomycetidae</taxon>
        <taxon>Lulworthiales</taxon>
        <taxon>Lulworthiaceae</taxon>
        <taxon>Zalerion</taxon>
    </lineage>
</organism>
<dbReference type="GO" id="GO:0032543">
    <property type="term" value="P:mitochondrial translation"/>
    <property type="evidence" value="ECO:0007669"/>
    <property type="project" value="InterPro"/>
</dbReference>
<evidence type="ECO:0000256" key="1">
    <source>
        <dbReference type="SAM" id="MobiDB-lite"/>
    </source>
</evidence>
<dbReference type="InterPro" id="IPR019349">
    <property type="entry name" value="Ribosomal_mS35_mit"/>
</dbReference>
<feature type="region of interest" description="Disordered" evidence="1">
    <location>
        <begin position="1"/>
        <end position="21"/>
    </location>
</feature>
<dbReference type="GO" id="GO:0005763">
    <property type="term" value="C:mitochondrial small ribosomal subunit"/>
    <property type="evidence" value="ECO:0007669"/>
    <property type="project" value="TreeGrafter"/>
</dbReference>
<sequence length="476" mass="52865">MASAASSARLGALRTASSSPSPLVYRASLATVFSRPQPRPRTTNRAQTPCLYLSLSLSPFHTTSRSPANDEDNSDDLPPPLEKLADTSDFHPEPQPYVETTSGHRSPSGKKILIPHSTQNRGPPVPEDANPPAPEGQALTDLLERQYRIDTRSMLEKDAGDLKADIEKLLTDTGFAEAMRRSGKQGMQNIDEEEDEDLVTGDPDDEDYFREDDILSMAHLKLEEHREYRAYGRIMAWEMPLLAKLAKKYESPGRHQVLRFRHTTYMGELHPAEKKVVVEFCPDDIFPPGDAEDAWMNSKLKKLAGVRYNPEKNIIKMSCESFEHAAQNKRRLGDLVKKLVVEASDPTDKLLDVPIDTRHHRIKTKPKFPTSWRMTPERASEIDSQRALGRQLDRNTLDGIGVIDTSTGSEKPTTWLPTGGKQAPGGVLSDGPDAVEVDGGSGSKAGASAARERVPEMVWRQDQNSGGAQRQHPPRR</sequence>
<dbReference type="AlphaFoldDB" id="A0AAD5RQB5"/>
<dbReference type="EMBL" id="JAKWBI020000139">
    <property type="protein sequence ID" value="KAJ2901753.1"/>
    <property type="molecule type" value="Genomic_DNA"/>
</dbReference>
<dbReference type="PANTHER" id="PTHR13490">
    <property type="entry name" value="MITOCHONDRIAL 28S RIBOSOMAL PROTEIN S28"/>
    <property type="match status" value="1"/>
</dbReference>
<evidence type="ECO:0000313" key="4">
    <source>
        <dbReference type="Proteomes" id="UP001201980"/>
    </source>
</evidence>
<feature type="compositionally biased region" description="Acidic residues" evidence="1">
    <location>
        <begin position="190"/>
        <end position="203"/>
    </location>
</feature>
<accession>A0AAD5RQB5</accession>
<feature type="compositionally biased region" description="Polar residues" evidence="1">
    <location>
        <begin position="404"/>
        <end position="416"/>
    </location>
</feature>